<proteinExistence type="predicted"/>
<accession>A0A3M0K2P2</accession>
<evidence type="ECO:0000313" key="2">
    <source>
        <dbReference type="Proteomes" id="UP000269221"/>
    </source>
</evidence>
<gene>
    <name evidence="1" type="ORF">DUI87_16989</name>
</gene>
<evidence type="ECO:0000313" key="1">
    <source>
        <dbReference type="EMBL" id="RMC07515.1"/>
    </source>
</evidence>
<comment type="caution">
    <text evidence="1">The sequence shown here is derived from an EMBL/GenBank/DDBJ whole genome shotgun (WGS) entry which is preliminary data.</text>
</comment>
<name>A0A3M0K2P2_HIRRU</name>
<dbReference type="Proteomes" id="UP000269221">
    <property type="component" value="Unassembled WGS sequence"/>
</dbReference>
<evidence type="ECO:0008006" key="3">
    <source>
        <dbReference type="Google" id="ProtNLM"/>
    </source>
</evidence>
<keyword evidence="2" id="KW-1185">Reference proteome</keyword>
<reference evidence="1 2" key="1">
    <citation type="submission" date="2018-07" db="EMBL/GenBank/DDBJ databases">
        <title>A high quality draft genome assembly of the barn swallow (H. rustica rustica).</title>
        <authorList>
            <person name="Formenti G."/>
            <person name="Chiara M."/>
            <person name="Poveda L."/>
            <person name="Francoijs K.-J."/>
            <person name="Bonisoli-Alquati A."/>
            <person name="Canova L."/>
            <person name="Gianfranceschi L."/>
            <person name="Horner D.S."/>
            <person name="Saino N."/>
        </authorList>
    </citation>
    <scope>NUCLEOTIDE SEQUENCE [LARGE SCALE GENOMIC DNA]</scope>
    <source>
        <strain evidence="1">Chelidonia</strain>
        <tissue evidence="1">Blood</tissue>
    </source>
</reference>
<sequence>MRIRLRHLIPSSSQSLTVRPIIFRTTCSLTWGREQNRPPGTQEKELVRVLFNTFIDVLDEEIKGTLSTSTDDTKLGGNVDLLEGRRALQRDLDKLDPWVKANCQVLPLDHNNFRQRYRLRIEWLKNCPVKKDLQVLFDNQLAKHQPVWSQVAKKTNGILDCIKNSVASRTRAVIVPLNLCAPQILCSVLNPSGQDVEMLECVQRRAMNLWFRE</sequence>
<dbReference type="AlphaFoldDB" id="A0A3M0K2P2"/>
<organism evidence="1 2">
    <name type="scientific">Hirundo rustica rustica</name>
    <dbReference type="NCBI Taxonomy" id="333673"/>
    <lineage>
        <taxon>Eukaryota</taxon>
        <taxon>Metazoa</taxon>
        <taxon>Chordata</taxon>
        <taxon>Craniata</taxon>
        <taxon>Vertebrata</taxon>
        <taxon>Euteleostomi</taxon>
        <taxon>Archelosauria</taxon>
        <taxon>Archosauria</taxon>
        <taxon>Dinosauria</taxon>
        <taxon>Saurischia</taxon>
        <taxon>Theropoda</taxon>
        <taxon>Coelurosauria</taxon>
        <taxon>Aves</taxon>
        <taxon>Neognathae</taxon>
        <taxon>Neoaves</taxon>
        <taxon>Telluraves</taxon>
        <taxon>Australaves</taxon>
        <taxon>Passeriformes</taxon>
        <taxon>Sylvioidea</taxon>
        <taxon>Hirundinidae</taxon>
        <taxon>Hirundo</taxon>
    </lineage>
</organism>
<dbReference type="EMBL" id="QRBI01000120">
    <property type="protein sequence ID" value="RMC07515.1"/>
    <property type="molecule type" value="Genomic_DNA"/>
</dbReference>
<protein>
    <recommendedName>
        <fullName evidence="3">Rna-directed dna polymerase from mobile element jockey-like</fullName>
    </recommendedName>
</protein>
<dbReference type="OrthoDB" id="8939918at2759"/>
<dbReference type="STRING" id="333673.A0A3M0K2P2"/>
<dbReference type="PANTHER" id="PTHR33332">
    <property type="entry name" value="REVERSE TRANSCRIPTASE DOMAIN-CONTAINING PROTEIN"/>
    <property type="match status" value="1"/>
</dbReference>